<reference evidence="2" key="1">
    <citation type="submission" date="2011-08" db="EMBL/GenBank/DDBJ databases">
        <authorList>
            <person name="Rombauts S."/>
        </authorList>
    </citation>
    <scope>NUCLEOTIDE SEQUENCE</scope>
    <source>
        <strain evidence="2">London</strain>
    </source>
</reference>
<dbReference type="Proteomes" id="UP000015104">
    <property type="component" value="Unassembled WGS sequence"/>
</dbReference>
<evidence type="ECO:0000313" key="1">
    <source>
        <dbReference type="EnsemblMetazoa" id="tetur02g10670.1"/>
    </source>
</evidence>
<dbReference type="EMBL" id="CAEY01000824">
    <property type="status" value="NOT_ANNOTATED_CDS"/>
    <property type="molecule type" value="Genomic_DNA"/>
</dbReference>
<dbReference type="AlphaFoldDB" id="T1JX47"/>
<protein>
    <submittedName>
        <fullName evidence="1">Uncharacterized protein</fullName>
    </submittedName>
</protein>
<keyword evidence="2" id="KW-1185">Reference proteome</keyword>
<sequence>MFHETRHIFNIHYKYNIDVKDFKQSKYPELLEQINFSIKTRNFIG</sequence>
<name>T1JX47_TETUR</name>
<accession>T1JX47</accession>
<reference evidence="1" key="2">
    <citation type="submission" date="2015-06" db="UniProtKB">
        <authorList>
            <consortium name="EnsemblMetazoa"/>
        </authorList>
    </citation>
    <scope>IDENTIFICATION</scope>
</reference>
<evidence type="ECO:0000313" key="2">
    <source>
        <dbReference type="Proteomes" id="UP000015104"/>
    </source>
</evidence>
<dbReference type="HOGENOM" id="CLU_3208209_0_0_1"/>
<proteinExistence type="predicted"/>
<dbReference type="EnsemblMetazoa" id="tetur02g10670.1">
    <property type="protein sequence ID" value="tetur02g10670.1"/>
    <property type="gene ID" value="tetur02g10670"/>
</dbReference>
<organism evidence="1 2">
    <name type="scientific">Tetranychus urticae</name>
    <name type="common">Two-spotted spider mite</name>
    <dbReference type="NCBI Taxonomy" id="32264"/>
    <lineage>
        <taxon>Eukaryota</taxon>
        <taxon>Metazoa</taxon>
        <taxon>Ecdysozoa</taxon>
        <taxon>Arthropoda</taxon>
        <taxon>Chelicerata</taxon>
        <taxon>Arachnida</taxon>
        <taxon>Acari</taxon>
        <taxon>Acariformes</taxon>
        <taxon>Trombidiformes</taxon>
        <taxon>Prostigmata</taxon>
        <taxon>Eleutherengona</taxon>
        <taxon>Raphignathae</taxon>
        <taxon>Tetranychoidea</taxon>
        <taxon>Tetranychidae</taxon>
        <taxon>Tetranychus</taxon>
    </lineage>
</organism>